<dbReference type="SUPFAM" id="SSF49742">
    <property type="entry name" value="PHM/PNGase F"/>
    <property type="match status" value="2"/>
</dbReference>
<feature type="transmembrane region" description="Helical" evidence="9">
    <location>
        <begin position="606"/>
        <end position="628"/>
    </location>
</feature>
<evidence type="ECO:0000313" key="16">
    <source>
        <dbReference type="Proteomes" id="UP000663870"/>
    </source>
</evidence>
<comment type="caution">
    <text evidence="13">The sequence shown here is derived from an EMBL/GenBank/DDBJ whole genome shotgun (WGS) entry which is preliminary data.</text>
</comment>
<evidence type="ECO:0000313" key="14">
    <source>
        <dbReference type="EMBL" id="CAF1450269.1"/>
    </source>
</evidence>
<name>A0A814BMB3_9BILA</name>
<evidence type="ECO:0000259" key="11">
    <source>
        <dbReference type="Pfam" id="PF01082"/>
    </source>
</evidence>
<feature type="transmembrane region" description="Helical" evidence="9">
    <location>
        <begin position="543"/>
        <end position="562"/>
    </location>
</feature>
<comment type="subcellular location">
    <subcellularLocation>
        <location evidence="1 9">Membrane</location>
        <topology evidence="1 9">Multi-pass membrane protein</topology>
    </subcellularLocation>
</comment>
<keyword evidence="8" id="KW-0325">Glycoprotein</keyword>
<evidence type="ECO:0000256" key="6">
    <source>
        <dbReference type="ARBA" id="ARBA00023136"/>
    </source>
</evidence>
<evidence type="ECO:0000259" key="12">
    <source>
        <dbReference type="Pfam" id="PF03712"/>
    </source>
</evidence>
<dbReference type="Pfam" id="PF09815">
    <property type="entry name" value="XK-related"/>
    <property type="match status" value="1"/>
</dbReference>
<dbReference type="InterPro" id="IPR000945">
    <property type="entry name" value="DBH-like"/>
</dbReference>
<feature type="compositionally biased region" description="Polar residues" evidence="10">
    <location>
        <begin position="1199"/>
        <end position="1214"/>
    </location>
</feature>
<feature type="domain" description="Copper type II ascorbate-dependent monooxygenase N-terminal" evidence="11">
    <location>
        <begin position="822"/>
        <end position="950"/>
    </location>
</feature>
<comment type="similarity">
    <text evidence="3">Belongs to the copper type II ascorbate-dependent monooxygenase family.</text>
</comment>
<dbReference type="AlphaFoldDB" id="A0A814BMB3"/>
<dbReference type="FunFam" id="2.60.120.230:FF:000001">
    <property type="entry name" value="Monooxygenase, DBH-like 1"/>
    <property type="match status" value="1"/>
</dbReference>
<evidence type="ECO:0000256" key="4">
    <source>
        <dbReference type="ARBA" id="ARBA00022692"/>
    </source>
</evidence>
<feature type="transmembrane region" description="Helical" evidence="9">
    <location>
        <begin position="640"/>
        <end position="661"/>
    </location>
</feature>
<keyword evidence="16" id="KW-1185">Reference proteome</keyword>
<dbReference type="EMBL" id="CAJNOL010002015">
    <property type="protein sequence ID" value="CAF1450269.1"/>
    <property type="molecule type" value="Genomic_DNA"/>
</dbReference>
<dbReference type="InterPro" id="IPR036939">
    <property type="entry name" value="Cu2_ascorb_mOase_N_sf"/>
</dbReference>
<dbReference type="PANTHER" id="PTHR10157">
    <property type="entry name" value="DOPAMINE BETA HYDROXYLASE RELATED"/>
    <property type="match status" value="1"/>
</dbReference>
<keyword evidence="5 9" id="KW-1133">Transmembrane helix</keyword>
<evidence type="ECO:0000256" key="10">
    <source>
        <dbReference type="SAM" id="MobiDB-lite"/>
    </source>
</evidence>
<protein>
    <recommendedName>
        <fullName evidence="9">XK-related protein</fullName>
    </recommendedName>
</protein>
<dbReference type="GO" id="GO:0005507">
    <property type="term" value="F:copper ion binding"/>
    <property type="evidence" value="ECO:0007669"/>
    <property type="project" value="InterPro"/>
</dbReference>
<evidence type="ECO:0000313" key="15">
    <source>
        <dbReference type="Proteomes" id="UP000663854"/>
    </source>
</evidence>
<dbReference type="GO" id="GO:0005886">
    <property type="term" value="C:plasma membrane"/>
    <property type="evidence" value="ECO:0007669"/>
    <property type="project" value="UniProtKB-ARBA"/>
</dbReference>
<feature type="domain" description="Copper type II ascorbate-dependent monooxygenase C-terminal" evidence="12">
    <location>
        <begin position="972"/>
        <end position="1125"/>
    </location>
</feature>
<evidence type="ECO:0000256" key="8">
    <source>
        <dbReference type="ARBA" id="ARBA00023180"/>
    </source>
</evidence>
<evidence type="ECO:0000256" key="5">
    <source>
        <dbReference type="ARBA" id="ARBA00022989"/>
    </source>
</evidence>
<feature type="transmembrane region" description="Helical" evidence="9">
    <location>
        <begin position="519"/>
        <end position="537"/>
    </location>
</feature>
<dbReference type="InterPro" id="IPR024548">
    <property type="entry name" value="Cu2_monoox_C"/>
</dbReference>
<feature type="compositionally biased region" description="Low complexity" evidence="10">
    <location>
        <begin position="8"/>
        <end position="18"/>
    </location>
</feature>
<keyword evidence="6 9" id="KW-0472">Membrane</keyword>
<feature type="region of interest" description="Disordered" evidence="10">
    <location>
        <begin position="1195"/>
        <end position="1214"/>
    </location>
</feature>
<proteinExistence type="inferred from homology"/>
<sequence length="1214" mass="140407">MSDRKSKGSSSSIHRSTSLNEHEPTIDKKRENDDQVYARLSPNRDSQMTVIFRPEQPSPLSTTPQSNSSTSEISRSRAKTISTASTTHEGESSSIPSTGFNFLQSIRDLTHQELNRANPLGLLGKEVILATGTTHCPEPIPPKEIDEILINNIKTSSSTSPISDNEPQQLHFPLNEEEKIRMQRRRSTLANITDMTLPPCPAEFIPNNNDQDLQPHLFSQPSPGTMVADFIPDTMTINVFEVFIYAWGVFAFFFDMVTDLVLAHAYYLEGAYWLFILTLMCVVLPNLTLSVFSLVWYIDSSQLKAAANDQNKTEYETSHQTTFCQTDDLMEKDNIEDQIDSHISRIRHQPQIPEEKLKRRKTFHLPSTTANVLTWIIRIIILVLQLDLCLKYIRGLYYTWKGFQKRHNPKWKRFYLTKQILIDADIALLRVFDCFMDSGSQVILQLYIMLRLGSMSMKFDTLFAKQCLSIISSLGSLAYALSGYSRCWRHMQLTHSPQGWPKGKAPPQLVSWWSTIIQWFWYLFLITPRVLALAMFAATFRSWFWIILVGHWFGMLFWILRFRTIFCISDQTKYNPREAIFEKCYNLVCSYIFIFCYMNLRKGDTRLHYIGFYTIYYIENISFSIIYAIHSAETNSVLKYSLVTFVCVGFWFAVFFQFIYYRFLHPSDHVRINTKHNVASIVRIRPIPRFNRMKKSKSCEEMIDHNDLQNQNENNDLSETISLQFNSNSINERWHNRFSKENRQKLISQQQAIDQKVKLTRAQKQLSGTNNLIFAYGLVDPIPSGSNGEISYHEDRHGLRILPLRSYANPPSEDEFAGLDYFEFRLNNYVIPSADTTYHCKIHKAPNNYAVKRHAIGHKTVVEPGNIDLIHHLLMYECDSTAQFDDNNLPDGPCDEIYPQLVACSSNIATGWAVGGDYMVEFPKEAGYPVGGNFSIKYYMVQMHYDNPNQYSNRTDSSGIRFYIGKELRQYDLGYLTLGTDSSAIALAIPPKLERFIVDSYCSADATMNFPEEGITIISAFPHTHLQGQTVWTKLIRNKTAVQYLFNAETYDFNYQYENRLPQRLKLYRGDELATRCVYNTMNKNVITLGGERTKDEMCLHMMTYYPRMENMYGCMMTHNRETWQSMMNTSSSPFDYGKLQEWLLNLTWTPERAVQWQELYNTASRVLIYGASPNHQHSIMPSLPKYQDLKPEPCTKGQAVSQTTTMRGQTTPK</sequence>
<feature type="transmembrane region" description="Helical" evidence="9">
    <location>
        <begin position="274"/>
        <end position="298"/>
    </location>
</feature>
<evidence type="ECO:0000256" key="7">
    <source>
        <dbReference type="ARBA" id="ARBA00023157"/>
    </source>
</evidence>
<feature type="transmembrane region" description="Helical" evidence="9">
    <location>
        <begin position="242"/>
        <end position="262"/>
    </location>
</feature>
<dbReference type="Pfam" id="PF03712">
    <property type="entry name" value="Cu2_monoox_C"/>
    <property type="match status" value="1"/>
</dbReference>
<accession>A0A814BMB3</accession>
<gene>
    <name evidence="14" type="ORF">JXQ802_LOCUS37548</name>
    <name evidence="13" type="ORF">PYM288_LOCUS10904</name>
</gene>
<evidence type="ECO:0000256" key="9">
    <source>
        <dbReference type="RuleBase" id="RU910716"/>
    </source>
</evidence>
<evidence type="ECO:0000256" key="2">
    <source>
        <dbReference type="ARBA" id="ARBA00008789"/>
    </source>
</evidence>
<dbReference type="InterPro" id="IPR018629">
    <property type="entry name" value="XK-rel"/>
</dbReference>
<comment type="similarity">
    <text evidence="2 9">Belongs to the XK family.</text>
</comment>
<dbReference type="Proteomes" id="UP000663870">
    <property type="component" value="Unassembled WGS sequence"/>
</dbReference>
<dbReference type="InterPro" id="IPR008977">
    <property type="entry name" value="PHM/PNGase_F_dom_sf"/>
</dbReference>
<dbReference type="Gene3D" id="2.60.120.230">
    <property type="match status" value="1"/>
</dbReference>
<dbReference type="Pfam" id="PF01082">
    <property type="entry name" value="Cu2_monooxygen"/>
    <property type="match status" value="1"/>
</dbReference>
<feature type="transmembrane region" description="Helical" evidence="9">
    <location>
        <begin position="372"/>
        <end position="393"/>
    </location>
</feature>
<dbReference type="PANTHER" id="PTHR10157:SF23">
    <property type="entry name" value="MOXD1 HOMOLOG 1"/>
    <property type="match status" value="1"/>
</dbReference>
<keyword evidence="7" id="KW-1015">Disulfide bond</keyword>
<evidence type="ECO:0000256" key="3">
    <source>
        <dbReference type="ARBA" id="ARBA00010676"/>
    </source>
</evidence>
<dbReference type="InterPro" id="IPR000323">
    <property type="entry name" value="Cu2_ascorb_mOase_N"/>
</dbReference>
<evidence type="ECO:0000256" key="1">
    <source>
        <dbReference type="ARBA" id="ARBA00004141"/>
    </source>
</evidence>
<dbReference type="Gene3D" id="2.60.120.310">
    <property type="entry name" value="Copper type II, ascorbate-dependent monooxygenase, N-terminal domain"/>
    <property type="match status" value="1"/>
</dbReference>
<evidence type="ECO:0000313" key="13">
    <source>
        <dbReference type="EMBL" id="CAF0928117.1"/>
    </source>
</evidence>
<dbReference type="EMBL" id="CAJNOH010000177">
    <property type="protein sequence ID" value="CAF0928117.1"/>
    <property type="molecule type" value="Genomic_DNA"/>
</dbReference>
<dbReference type="Proteomes" id="UP000663854">
    <property type="component" value="Unassembled WGS sequence"/>
</dbReference>
<feature type="transmembrane region" description="Helical" evidence="9">
    <location>
        <begin position="583"/>
        <end position="600"/>
    </location>
</feature>
<feature type="compositionally biased region" description="Polar residues" evidence="10">
    <location>
        <begin position="79"/>
        <end position="96"/>
    </location>
</feature>
<feature type="region of interest" description="Disordered" evidence="10">
    <location>
        <begin position="1"/>
        <end position="96"/>
    </location>
</feature>
<feature type="compositionally biased region" description="Basic and acidic residues" evidence="10">
    <location>
        <begin position="20"/>
        <end position="33"/>
    </location>
</feature>
<dbReference type="GO" id="GO:0004500">
    <property type="term" value="F:dopamine beta-monooxygenase activity"/>
    <property type="evidence" value="ECO:0007669"/>
    <property type="project" value="InterPro"/>
</dbReference>
<dbReference type="InterPro" id="IPR014784">
    <property type="entry name" value="Cu2_ascorb_mOase-like_C"/>
</dbReference>
<reference evidence="13" key="1">
    <citation type="submission" date="2021-02" db="EMBL/GenBank/DDBJ databases">
        <authorList>
            <person name="Nowell W R."/>
        </authorList>
    </citation>
    <scope>NUCLEOTIDE SEQUENCE</scope>
</reference>
<organism evidence="13 15">
    <name type="scientific">Rotaria sordida</name>
    <dbReference type="NCBI Taxonomy" id="392033"/>
    <lineage>
        <taxon>Eukaryota</taxon>
        <taxon>Metazoa</taxon>
        <taxon>Spiralia</taxon>
        <taxon>Gnathifera</taxon>
        <taxon>Rotifera</taxon>
        <taxon>Eurotatoria</taxon>
        <taxon>Bdelloidea</taxon>
        <taxon>Philodinida</taxon>
        <taxon>Philodinidae</taxon>
        <taxon>Rotaria</taxon>
    </lineage>
</organism>
<feature type="transmembrane region" description="Helical" evidence="9">
    <location>
        <begin position="462"/>
        <end position="481"/>
    </location>
</feature>
<keyword evidence="4 9" id="KW-0812">Transmembrane</keyword>